<dbReference type="EMBL" id="GGEC01061576">
    <property type="protein sequence ID" value="MBX42060.1"/>
    <property type="molecule type" value="Transcribed_RNA"/>
</dbReference>
<reference evidence="2" key="1">
    <citation type="submission" date="2018-02" db="EMBL/GenBank/DDBJ databases">
        <title>Rhizophora mucronata_Transcriptome.</title>
        <authorList>
            <person name="Meera S.P."/>
            <person name="Sreeshan A."/>
            <person name="Augustine A."/>
        </authorList>
    </citation>
    <scope>NUCLEOTIDE SEQUENCE</scope>
    <source>
        <tissue evidence="2">Leaf</tissue>
    </source>
</reference>
<keyword evidence="1" id="KW-0472">Membrane</keyword>
<keyword evidence="1" id="KW-1133">Transmembrane helix</keyword>
<proteinExistence type="predicted"/>
<evidence type="ECO:0000313" key="2">
    <source>
        <dbReference type="EMBL" id="MBX42060.1"/>
    </source>
</evidence>
<dbReference type="AlphaFoldDB" id="A0A2P2NI26"/>
<organism evidence="2">
    <name type="scientific">Rhizophora mucronata</name>
    <name type="common">Asiatic mangrove</name>
    <dbReference type="NCBI Taxonomy" id="61149"/>
    <lineage>
        <taxon>Eukaryota</taxon>
        <taxon>Viridiplantae</taxon>
        <taxon>Streptophyta</taxon>
        <taxon>Embryophyta</taxon>
        <taxon>Tracheophyta</taxon>
        <taxon>Spermatophyta</taxon>
        <taxon>Magnoliopsida</taxon>
        <taxon>eudicotyledons</taxon>
        <taxon>Gunneridae</taxon>
        <taxon>Pentapetalae</taxon>
        <taxon>rosids</taxon>
        <taxon>fabids</taxon>
        <taxon>Malpighiales</taxon>
        <taxon>Rhizophoraceae</taxon>
        <taxon>Rhizophora</taxon>
    </lineage>
</organism>
<feature type="transmembrane region" description="Helical" evidence="1">
    <location>
        <begin position="6"/>
        <end position="28"/>
    </location>
</feature>
<evidence type="ECO:0000256" key="1">
    <source>
        <dbReference type="SAM" id="Phobius"/>
    </source>
</evidence>
<keyword evidence="1" id="KW-0812">Transmembrane</keyword>
<sequence length="32" mass="3698">MYAFPLSFHLILSICLISDFVGYVLLWLSKAH</sequence>
<name>A0A2P2NI26_RHIMU</name>
<accession>A0A2P2NI26</accession>
<protein>
    <submittedName>
        <fullName evidence="2">Uncharacterized protein</fullName>
    </submittedName>
</protein>